<dbReference type="AlphaFoldDB" id="R0LUI8"/>
<sequence length="338" mass="36418">MILPLQPAAEYTKLNSTVKGARAGSLPAYCLPLAGPCWRKPPEPQGPLQPKGAVPASHKTGGKRQGAQSYRSVPGPPGGDKALAMWGYSPPGASSQKGGGTRKLPPDRGGGVGTRLSTEEMPALWEVLEWGTAKEGSSNLGSKSCQESDVPWESTRCSWTRGSLGWWKTSRWSTPEWSTPFDGIRRAPSAPVTAQMLSVDRPPSHNGVGLEEKAAIVTSGGHSDVILTLSHCDQYVAVLGVGAQDGLRVAPVLKEEEGQGMQRKDKQKPQEQEQRVRKHDWVNRNGKLSVSTTISISGDYNISGSDHVIEVIEFVMFELQGQSYINCISLKAKLQGLR</sequence>
<accession>R0LUI8</accession>
<protein>
    <submittedName>
        <fullName evidence="2">Uncharacterized protein</fullName>
    </submittedName>
</protein>
<keyword evidence="3" id="KW-1185">Reference proteome</keyword>
<name>R0LUI8_ANAPL</name>
<organism evidence="2 3">
    <name type="scientific">Anas platyrhynchos</name>
    <name type="common">Mallard</name>
    <name type="synonym">Anas boschas</name>
    <dbReference type="NCBI Taxonomy" id="8839"/>
    <lineage>
        <taxon>Eukaryota</taxon>
        <taxon>Metazoa</taxon>
        <taxon>Chordata</taxon>
        <taxon>Craniata</taxon>
        <taxon>Vertebrata</taxon>
        <taxon>Euteleostomi</taxon>
        <taxon>Archelosauria</taxon>
        <taxon>Archosauria</taxon>
        <taxon>Dinosauria</taxon>
        <taxon>Saurischia</taxon>
        <taxon>Theropoda</taxon>
        <taxon>Coelurosauria</taxon>
        <taxon>Aves</taxon>
        <taxon>Neognathae</taxon>
        <taxon>Galloanserae</taxon>
        <taxon>Anseriformes</taxon>
        <taxon>Anatidae</taxon>
        <taxon>Anatinae</taxon>
        <taxon>Anas</taxon>
    </lineage>
</organism>
<feature type="region of interest" description="Disordered" evidence="1">
    <location>
        <begin position="41"/>
        <end position="115"/>
    </location>
</feature>
<dbReference type="Proteomes" id="UP000296049">
    <property type="component" value="Unassembled WGS sequence"/>
</dbReference>
<evidence type="ECO:0000256" key="1">
    <source>
        <dbReference type="SAM" id="MobiDB-lite"/>
    </source>
</evidence>
<evidence type="ECO:0000313" key="3">
    <source>
        <dbReference type="Proteomes" id="UP000296049"/>
    </source>
</evidence>
<reference evidence="3" key="1">
    <citation type="journal article" date="2013" name="Nat. Genet.">
        <title>The duck genome and transcriptome provide insight into an avian influenza virus reservoir species.</title>
        <authorList>
            <person name="Huang Y."/>
            <person name="Li Y."/>
            <person name="Burt D.W."/>
            <person name="Chen H."/>
            <person name="Zhang Y."/>
            <person name="Qian W."/>
            <person name="Kim H."/>
            <person name="Gan S."/>
            <person name="Zhao Y."/>
            <person name="Li J."/>
            <person name="Yi K."/>
            <person name="Feng H."/>
            <person name="Zhu P."/>
            <person name="Li B."/>
            <person name="Liu Q."/>
            <person name="Fairley S."/>
            <person name="Magor K.E."/>
            <person name="Du Z."/>
            <person name="Hu X."/>
            <person name="Goodman L."/>
            <person name="Tafer H."/>
            <person name="Vignal A."/>
            <person name="Lee T."/>
            <person name="Kim K.W."/>
            <person name="Sheng Z."/>
            <person name="An Y."/>
            <person name="Searle S."/>
            <person name="Herrero J."/>
            <person name="Groenen M.A."/>
            <person name="Crooijmans R.P."/>
            <person name="Faraut T."/>
            <person name="Cai Q."/>
            <person name="Webster R.G."/>
            <person name="Aldridge J.R."/>
            <person name="Warren W.C."/>
            <person name="Bartschat S."/>
            <person name="Kehr S."/>
            <person name="Marz M."/>
            <person name="Stadler P.F."/>
            <person name="Smith J."/>
            <person name="Kraus R.H."/>
            <person name="Zhao Y."/>
            <person name="Ren L."/>
            <person name="Fei J."/>
            <person name="Morisson M."/>
            <person name="Kaiser P."/>
            <person name="Griffin D.K."/>
            <person name="Rao M."/>
            <person name="Pitel F."/>
            <person name="Wang J."/>
            <person name="Li N."/>
        </authorList>
    </citation>
    <scope>NUCLEOTIDE SEQUENCE [LARGE SCALE GENOMIC DNA]</scope>
</reference>
<feature type="region of interest" description="Disordered" evidence="1">
    <location>
        <begin position="256"/>
        <end position="278"/>
    </location>
</feature>
<dbReference type="EMBL" id="KB742690">
    <property type="protein sequence ID" value="EOB05420.1"/>
    <property type="molecule type" value="Genomic_DNA"/>
</dbReference>
<proteinExistence type="predicted"/>
<evidence type="ECO:0000313" key="2">
    <source>
        <dbReference type="EMBL" id="EOB05420.1"/>
    </source>
</evidence>
<gene>
    <name evidence="2" type="ORF">Anapl_04608</name>
</gene>